<reference evidence="2 3" key="1">
    <citation type="journal article" date="2018" name="BMC Genomics">
        <title>Genomic comparison of Trypanosoma conorhini and Trypanosoma rangeli to Trypanosoma cruzi strains of high and low virulence.</title>
        <authorList>
            <person name="Bradwell K.R."/>
            <person name="Koparde V.N."/>
            <person name="Matveyev A.V."/>
            <person name="Serrano M.G."/>
            <person name="Alves J.M."/>
            <person name="Parikh H."/>
            <person name="Huang B."/>
            <person name="Lee V."/>
            <person name="Espinosa-Alvarez O."/>
            <person name="Ortiz P.A."/>
            <person name="Costa-Martins A.G."/>
            <person name="Teixeira M.M."/>
            <person name="Buck G.A."/>
        </authorList>
    </citation>
    <scope>NUCLEOTIDE SEQUENCE [LARGE SCALE GENOMIC DNA]</scope>
    <source>
        <strain evidence="2 3">AM80</strain>
    </source>
</reference>
<evidence type="ECO:0000256" key="1">
    <source>
        <dbReference type="SAM" id="MobiDB-lite"/>
    </source>
</evidence>
<feature type="compositionally biased region" description="Basic and acidic residues" evidence="1">
    <location>
        <begin position="1897"/>
        <end position="1918"/>
    </location>
</feature>
<dbReference type="VEuPathDB" id="TriTrypDB:TRSC58_04538"/>
<comment type="caution">
    <text evidence="2">The sequence shown here is derived from an EMBL/GenBank/DDBJ whole genome shotgun (WGS) entry which is preliminary data.</text>
</comment>
<feature type="region of interest" description="Disordered" evidence="1">
    <location>
        <begin position="611"/>
        <end position="637"/>
    </location>
</feature>
<proteinExistence type="predicted"/>
<feature type="region of interest" description="Disordered" evidence="1">
    <location>
        <begin position="1733"/>
        <end position="1752"/>
    </location>
</feature>
<keyword evidence="3" id="KW-1185">Reference proteome</keyword>
<dbReference type="GeneID" id="40326956"/>
<feature type="region of interest" description="Disordered" evidence="1">
    <location>
        <begin position="1888"/>
        <end position="1920"/>
    </location>
</feature>
<sequence length="2097" mass="228673">MALLHHRWYDADLTAVTESGSSLRETRMSWSHTDPAMEETVVVLLLTAHAALKEPADGDGTLYALKVILFTTAAADTHTEHVAGAETSRQEVHNAVFELHAPLDVSVVKGTSGLVFVSTRQFFFHATAGGTSLDRFIFLPVEKTWERQRHALQPLHAVEPVRRVLTEASGDNQPQLLLVARTGASPATPSPSGDDSVDLLVVASRQASAARSSKGRLRMAAATSRKASASDSQTAPLYTFVLVMLRCTVHAERVAGAKWELLHLFVDREVPFRQQRCIGEVEAWATGDMRSGDNAICPGQCTWCYVHSPNVVAEEGGKHANEEVTGTSRIGGIVVALVPQPSSVVAVVCAGFDAESQAYRLGFVATPTTGSSSVLQHSVEDTESPEETLWSLSEDTHTVQMMLVGAPTVSLRGSEVDTRRTTPRRLDQHVRGGRSNYGTSRTTSGGDWMRQAGLSSVLQFFVDFLDDGIRGVSAGPKVVNQGAQGLYFVSSAPWSTIRHGRFPIPRSVCWMDTAPLPIGKALTSMVLFPASDGAEKGYSDMAVMGPTMGDEDATSWCHMLPTSIASSLPVASRNGALRCFLGVNVLLKKTRLTYVVEINAVTQASADQRENHPTAWLYTQPQRGRDAPDENTEEEEEEEERLARCLARYAAMQSTGPSTVDGLRTTVLQDALFNSTVPEAVLYEAWRSVAMGRCAAATMSVCENVARCTEVDLTQEVCDLANRLRRFLLTLLVELDWMTHADNELLREVTLLLLGAVDTGKTSPDRREPSLRDSTLFVPHLTPNERCTMHWLLHHSELWPPLAAMLFAWVNQGRSRDEDETEILLEDVIQTWEEIDACKTDRCCAFEDLLSRLRASQDAFKYQNALVILLRGNLSLHETASLAVWNNVALRDPSILFLQLLLEVAVACKDATAAEASISSLDLSQIVMSVVQARFLSADTLAALLQLMHEWNFSSLEDWPLATMSGGLPVVYLICHLSTADGSEAARESHRPIAQAAQVLLWLCGDCVERAAVVLNALSAARVPLLALCFAEGDGQHHFGVPEVPLNGSGFVSGVGGNTSRALHHILACSTVSVLTGALAEPGGRGPTGDTSSEAFACLLWTLVLEGDEAAAFNPSLLQKLHQALVASHSVTQSKKVSSATLLDFLRPVFLSTLPRLFAAVVNQHETVGGALAATVASLTASGVTALGPPLGETESIQHVWLATLRELGRLLQLHVEDSREVRCLSLLFKAFEASSATLLAESRGESKASNADLFFTFSPAEMFFLSLQILSNEPARFVIAAEVMRRRLGPYLLHEMEMAIRRAGEVALGIDTVGAAEASNTEVLWWDSKAYLNNVAENLALVIAAFENTAPLYAHALLLLFLDESLTVMADAAQRLGGADGARTLSMKVQSEMLQCTRHVALSRWAKLHLQEKKLIARVLSRHLSLPDQEQAEGDLYQENDVHHRVVADMARMKEALQQRTINAALLRAVRRNACRVLPGVQSTIHSEAQNDGGDETWISLEDITLLLKEEIYVRQCLQRQLMRAHDAFVSSDVFRGVLGTLYLALREEQRRRVFVVFVREQHDIILTFASAALVVMNEACRRGGRVLQRNALEHFQRQIRYLFMQERESRSAVEAVCVVERKLLFDLSSQQCAMSDAESTMRLRLVEVEEVRRDACYELFAKEEMAAQRRCEARLEEEAWREEEAQWALELQRRQADEDGAGGGEAEAAAAMRKPPNAYLRWKQQQLAAAEAKSPAVLPQPSSSSSSRGAVPVLPVAALPPASALAPLLLTGDTPATSAEDVGHRALLDASESIFTAFSRLQKQIISTVAPPPATSVKNNASAALVTAIVPVQQERNPTEGGRTEICMGNVSKASPTLPSYVLQMSSPITVREEEWEDAVEDALPSSTQAGNADHMVKKDQDTLDVPPKAHDDNSRRLRQRALAATGKRRAPRQRRLGEVVCLDKTSEKTAEVGIARDEAKLHEKKPEPPGASSVVRGDAALCAVAGKEVSPSVEKAKPASASVGPPDIDQTQETQTCDAPAEGDDVRTMKLNAEMPGTLKGAEEEEGQEEAVTLALCFESSLALQTEEGATRYALGGEERVARAFLFRYFALEA</sequence>
<dbReference type="RefSeq" id="XP_029240139.1">
    <property type="nucleotide sequence ID" value="XM_029380006.1"/>
</dbReference>
<evidence type="ECO:0000313" key="2">
    <source>
        <dbReference type="EMBL" id="RNF07978.1"/>
    </source>
</evidence>
<dbReference type="OMA" id="TWISLED"/>
<organism evidence="2 3">
    <name type="scientific">Trypanosoma rangeli</name>
    <dbReference type="NCBI Taxonomy" id="5698"/>
    <lineage>
        <taxon>Eukaryota</taxon>
        <taxon>Discoba</taxon>
        <taxon>Euglenozoa</taxon>
        <taxon>Kinetoplastea</taxon>
        <taxon>Metakinetoplastina</taxon>
        <taxon>Trypanosomatida</taxon>
        <taxon>Trypanosomatidae</taxon>
        <taxon>Trypanosoma</taxon>
        <taxon>Herpetosoma</taxon>
    </lineage>
</organism>
<accession>A0A3R7NUM6</accession>
<dbReference type="EMBL" id="MKGL01000075">
    <property type="protein sequence ID" value="RNF07978.1"/>
    <property type="molecule type" value="Genomic_DNA"/>
</dbReference>
<protein>
    <submittedName>
        <fullName evidence="2">Uncharacterized protein</fullName>
    </submittedName>
</protein>
<name>A0A3R7NUM6_TRYRA</name>
<dbReference type="OrthoDB" id="251398at2759"/>
<feature type="region of interest" description="Disordered" evidence="1">
    <location>
        <begin position="1996"/>
        <end position="2026"/>
    </location>
</feature>
<dbReference type="Proteomes" id="UP000283634">
    <property type="component" value="Unassembled WGS sequence"/>
</dbReference>
<gene>
    <name evidence="2" type="ORF">TraAM80_03023</name>
</gene>
<evidence type="ECO:0000313" key="3">
    <source>
        <dbReference type="Proteomes" id="UP000283634"/>
    </source>
</evidence>